<proteinExistence type="predicted"/>
<dbReference type="EMBL" id="PIQA01000001">
    <property type="protein sequence ID" value="RUO67929.1"/>
    <property type="molecule type" value="Genomic_DNA"/>
</dbReference>
<dbReference type="InterPro" id="IPR021457">
    <property type="entry name" value="DUF3108"/>
</dbReference>
<feature type="chain" id="PRO_5019014631" evidence="1">
    <location>
        <begin position="26"/>
        <end position="251"/>
    </location>
</feature>
<name>A0A432YX77_9GAMM</name>
<evidence type="ECO:0000256" key="1">
    <source>
        <dbReference type="SAM" id="SignalP"/>
    </source>
</evidence>
<comment type="caution">
    <text evidence="2">The sequence shown here is derived from an EMBL/GenBank/DDBJ whole genome shotgun (WGS) entry which is preliminary data.</text>
</comment>
<keyword evidence="1" id="KW-0732">Signal</keyword>
<accession>A0A432YX77</accession>
<evidence type="ECO:0000313" key="2">
    <source>
        <dbReference type="EMBL" id="RUO67929.1"/>
    </source>
</evidence>
<evidence type="ECO:0000313" key="3">
    <source>
        <dbReference type="Proteomes" id="UP000288361"/>
    </source>
</evidence>
<reference evidence="2 3" key="1">
    <citation type="journal article" date="2011" name="Front. Microbiol.">
        <title>Genomic signatures of strain selection and enhancement in Bacillus atrophaeus var. globigii, a historical biowarfare simulant.</title>
        <authorList>
            <person name="Gibbons H.S."/>
            <person name="Broomall S.M."/>
            <person name="McNew L.A."/>
            <person name="Daligault H."/>
            <person name="Chapman C."/>
            <person name="Bruce D."/>
            <person name="Karavis M."/>
            <person name="Krepps M."/>
            <person name="McGregor P.A."/>
            <person name="Hong C."/>
            <person name="Park K.H."/>
            <person name="Akmal A."/>
            <person name="Feldman A."/>
            <person name="Lin J.S."/>
            <person name="Chang W.E."/>
            <person name="Higgs B.W."/>
            <person name="Demirev P."/>
            <person name="Lindquist J."/>
            <person name="Liem A."/>
            <person name="Fochler E."/>
            <person name="Read T.D."/>
            <person name="Tapia R."/>
            <person name="Johnson S."/>
            <person name="Bishop-Lilly K.A."/>
            <person name="Detter C."/>
            <person name="Han C."/>
            <person name="Sozhamannan S."/>
            <person name="Rosenzweig C.N."/>
            <person name="Skowronski E.W."/>
        </authorList>
    </citation>
    <scope>NUCLEOTIDE SEQUENCE [LARGE SCALE GENOMIC DNA]</scope>
    <source>
        <strain evidence="2 3">TPS4-2</strain>
    </source>
</reference>
<dbReference type="RefSeq" id="WP_126751561.1">
    <property type="nucleotide sequence ID" value="NZ_JBHUMT010000016.1"/>
</dbReference>
<organism evidence="2 3">
    <name type="scientific">Idiomarina piscisalsi</name>
    <dbReference type="NCBI Taxonomy" id="1096243"/>
    <lineage>
        <taxon>Bacteria</taxon>
        <taxon>Pseudomonadati</taxon>
        <taxon>Pseudomonadota</taxon>
        <taxon>Gammaproteobacteria</taxon>
        <taxon>Alteromonadales</taxon>
        <taxon>Idiomarinaceae</taxon>
        <taxon>Idiomarina</taxon>
    </lineage>
</organism>
<sequence length="251" mass="29285">MLKRTMYFLMASTVLSFSQLAPVHADDTAKATQGINDTMKPYEANYVITRGDSEYGEGYRYLEVSPDDEWQLRTKSDISWFILSDTREARSVFIVDDENNRLEPREFIYMRTGTGSDKSFHGEFRADDKKVRNVDTGRMLDINWENALFDEANVIEQLRIDVAGGAEQFKYRVVNEKGEEDEYRFRVMAESQVLSLPYGEVEAIKVGRVRDNNRRQTFFWFAPELNYVMVKMQQFKEGDEQATMSLRSLDM</sequence>
<feature type="signal peptide" evidence="1">
    <location>
        <begin position="1"/>
        <end position="25"/>
    </location>
</feature>
<gene>
    <name evidence="2" type="ORF">CWI73_03480</name>
</gene>
<dbReference type="Proteomes" id="UP000288361">
    <property type="component" value="Unassembled WGS sequence"/>
</dbReference>
<protein>
    <submittedName>
        <fullName evidence="2">DUF3108 domain-containing protein</fullName>
    </submittedName>
</protein>
<dbReference type="Pfam" id="PF11306">
    <property type="entry name" value="DUF3108"/>
    <property type="match status" value="1"/>
</dbReference>
<dbReference type="AlphaFoldDB" id="A0A432YX77"/>